<evidence type="ECO:0000259" key="2">
    <source>
        <dbReference type="Pfam" id="PF25000"/>
    </source>
</evidence>
<organism evidence="3 4">
    <name type="scientific">Mycena sanguinolenta</name>
    <dbReference type="NCBI Taxonomy" id="230812"/>
    <lineage>
        <taxon>Eukaryota</taxon>
        <taxon>Fungi</taxon>
        <taxon>Dikarya</taxon>
        <taxon>Basidiomycota</taxon>
        <taxon>Agaricomycotina</taxon>
        <taxon>Agaricomycetes</taxon>
        <taxon>Agaricomycetidae</taxon>
        <taxon>Agaricales</taxon>
        <taxon>Marasmiineae</taxon>
        <taxon>Mycenaceae</taxon>
        <taxon>Mycena</taxon>
    </lineage>
</organism>
<dbReference type="InterPro" id="IPR053137">
    <property type="entry name" value="NLR-like"/>
</dbReference>
<dbReference type="AlphaFoldDB" id="A0A8H7DDF8"/>
<evidence type="ECO:0000313" key="3">
    <source>
        <dbReference type="EMBL" id="KAF7371409.1"/>
    </source>
</evidence>
<accession>A0A8H7DDF8</accession>
<feature type="domain" description="DUF7779" evidence="2">
    <location>
        <begin position="325"/>
        <end position="430"/>
    </location>
</feature>
<dbReference type="Gene3D" id="3.40.50.300">
    <property type="entry name" value="P-loop containing nucleotide triphosphate hydrolases"/>
    <property type="match status" value="1"/>
</dbReference>
<evidence type="ECO:0000256" key="1">
    <source>
        <dbReference type="SAM" id="MobiDB-lite"/>
    </source>
</evidence>
<evidence type="ECO:0000313" key="4">
    <source>
        <dbReference type="Proteomes" id="UP000623467"/>
    </source>
</evidence>
<dbReference type="SUPFAM" id="SSF48452">
    <property type="entry name" value="TPR-like"/>
    <property type="match status" value="2"/>
</dbReference>
<dbReference type="InterPro" id="IPR056681">
    <property type="entry name" value="DUF7779"/>
</dbReference>
<dbReference type="InterPro" id="IPR027417">
    <property type="entry name" value="P-loop_NTPase"/>
</dbReference>
<dbReference type="EMBL" id="JACAZH010000004">
    <property type="protein sequence ID" value="KAF7371409.1"/>
    <property type="molecule type" value="Genomic_DNA"/>
</dbReference>
<dbReference type="InterPro" id="IPR011990">
    <property type="entry name" value="TPR-like_helical_dom_sf"/>
</dbReference>
<sequence length="754" mass="85695">MSTPNSLDATASRRSRKSWNPFRSRSSNHRGSIPQAIVNQYISGGKGGAGGQGGVYGGDGGPGEGPILYQRIKGKYITMNMVQSADAAESSRVVNPCPPASRIFHGRRTILDAMHQFFAQETKKQKIYMLYGLGGAGKTQIALKFIEETTCFTDQFLLDGSTIETIQNSLKNITSQDALTWLAGNHKNWLLFFDNADDPNINLNQFFPRCNHGNIIITSRNPSLRMYGGNFHVSDMEESDAVTLLLNSSQQEVSASNQLLAQDIVKALWYLPLAIVQAGAFILEAGTLKTYLDLFLQNRTELLKRKSTQQHDEYAWAVYTTWEISFKRLSPVASMFLQLCSFIHWDDIAEDIFSRAANHMMQLHEQSHNEIATAKEFLLHFVGATGKWDSYSFLKVTNEIRAYSLLNFNPEKKSFSIHPLVHSWTGTTFEKADLYHSCMDDILGMSIREIRGYDMDLASLRVVSHIDFLIEGLPTNFGWQYAMIYHHVGRYAEARELQIIEVEKKRRLHGEDSLNTLAAITNLADIYYRLGQLEVAEKFQVNMLEKRRMLLGENDLGTVNAMNNLANTYRYLGRFEDTRRLGVEVLKKRRKLLGGDHPETLDAMHNLAITYRNLEQFEEAANLHLVVVEKWKQLTGDDHPKTLDAMESLANTYDNLGCFEEAEKLKVLVLEKRKNIFGEDHSDTLAAMNNLGRTYYCLGRLVEAEELQVIALEKRRVLFRYNHWGTQRAIQGLIMTYHSLGKQAEAAELEDLLR</sequence>
<feature type="region of interest" description="Disordered" evidence="1">
    <location>
        <begin position="1"/>
        <end position="33"/>
    </location>
</feature>
<dbReference type="Gene3D" id="1.25.40.10">
    <property type="entry name" value="Tetratricopeptide repeat domain"/>
    <property type="match status" value="2"/>
</dbReference>
<comment type="caution">
    <text evidence="3">The sequence shown here is derived from an EMBL/GenBank/DDBJ whole genome shotgun (WGS) entry which is preliminary data.</text>
</comment>
<dbReference type="PANTHER" id="PTHR46082:SF11">
    <property type="entry name" value="AAA+ ATPASE DOMAIN-CONTAINING PROTEIN-RELATED"/>
    <property type="match status" value="1"/>
</dbReference>
<dbReference type="SUPFAM" id="SSF52540">
    <property type="entry name" value="P-loop containing nucleoside triphosphate hydrolases"/>
    <property type="match status" value="1"/>
</dbReference>
<dbReference type="Proteomes" id="UP000623467">
    <property type="component" value="Unassembled WGS sequence"/>
</dbReference>
<dbReference type="Pfam" id="PF25000">
    <property type="entry name" value="DUF7779"/>
    <property type="match status" value="1"/>
</dbReference>
<dbReference type="OrthoDB" id="5086500at2759"/>
<dbReference type="PANTHER" id="PTHR46082">
    <property type="entry name" value="ATP/GTP-BINDING PROTEIN-RELATED"/>
    <property type="match status" value="1"/>
</dbReference>
<protein>
    <submittedName>
        <fullName evidence="3">FabD/lysophospholipase-like protein</fullName>
    </submittedName>
</protein>
<dbReference type="Pfam" id="PF13424">
    <property type="entry name" value="TPR_12"/>
    <property type="match status" value="3"/>
</dbReference>
<name>A0A8H7DDF8_9AGAR</name>
<keyword evidence="4" id="KW-1185">Reference proteome</keyword>
<proteinExistence type="predicted"/>
<reference evidence="3" key="1">
    <citation type="submission" date="2020-05" db="EMBL/GenBank/DDBJ databases">
        <title>Mycena genomes resolve the evolution of fungal bioluminescence.</title>
        <authorList>
            <person name="Tsai I.J."/>
        </authorList>
    </citation>
    <scope>NUCLEOTIDE SEQUENCE</scope>
    <source>
        <strain evidence="3">160909Yilan</strain>
    </source>
</reference>
<gene>
    <name evidence="3" type="ORF">MSAN_00777500</name>
</gene>